<evidence type="ECO:0000313" key="1">
    <source>
        <dbReference type="EMBL" id="OWY27296.1"/>
    </source>
</evidence>
<evidence type="ECO:0000313" key="2">
    <source>
        <dbReference type="Proteomes" id="UP000197596"/>
    </source>
</evidence>
<dbReference type="SUPFAM" id="SSF51197">
    <property type="entry name" value="Clavaminate synthase-like"/>
    <property type="match status" value="1"/>
</dbReference>
<comment type="caution">
    <text evidence="1">The sequence shown here is derived from an EMBL/GenBank/DDBJ whole genome shotgun (WGS) entry which is preliminary data.</text>
</comment>
<sequence length="403" mass="45363">MKQINTLLESNYLNHPAFNFDMPSWQIPDEKLTAFNDIYIAMRQLAVTLDVGSREAIQQDLQRQLDNVFAAFEAQAADAYETCFLVELKKACIRLLNEELAWYARKPHANFVNLNDGETRQNAIRLQHDRHYFGCLPVAAVTELRKLAEGGLGQCRANAAAGRLQREDLSVNSGRLVHALRHVLNREFKDLGVLDAVSAYTGRKVNVTGLALELSVPQATWWRNAVPGLDHAPQTLYAHVDETISCPKSIVYLTDVTEQNGPTGCYPGAYEAMQLNPLQEIIGRIVGTVGSHHDSPLKEYYAKQYHQSVNSENFRRHFMRLPEQLRFNSHIGWDVMPGSELESTLVVDEHKMIGPAGTFIAFDGARLLHRGGLMQAGERVALQVIFSDSTFTERAVNKLKRMF</sequence>
<dbReference type="RefSeq" id="WP_088752252.1">
    <property type="nucleotide sequence ID" value="NZ_NJGU01000011.1"/>
</dbReference>
<proteinExistence type="predicted"/>
<protein>
    <submittedName>
        <fullName evidence="1">Uncharacterized protein</fullName>
    </submittedName>
</protein>
<dbReference type="Gene3D" id="2.60.120.620">
    <property type="entry name" value="q2cbj1_9rhob like domain"/>
    <property type="match status" value="1"/>
</dbReference>
<accession>A0A246WMS9</accession>
<dbReference type="AlphaFoldDB" id="A0A246WMS9"/>
<organism evidence="1 2">
    <name type="scientific">Herbaspirillum robiniae</name>
    <dbReference type="NCBI Taxonomy" id="2014887"/>
    <lineage>
        <taxon>Bacteria</taxon>
        <taxon>Pseudomonadati</taxon>
        <taxon>Pseudomonadota</taxon>
        <taxon>Betaproteobacteria</taxon>
        <taxon>Burkholderiales</taxon>
        <taxon>Oxalobacteraceae</taxon>
        <taxon>Herbaspirillum</taxon>
    </lineage>
</organism>
<reference evidence="1 2" key="1">
    <citation type="submission" date="2017-06" db="EMBL/GenBank/DDBJ databases">
        <title>Herbaspirillum phytohormonus sp. nov., isolated from the root nodule of Robinia pseudoacacia in lead-zinc mine.</title>
        <authorList>
            <person name="Fan M."/>
            <person name="Lin Y."/>
        </authorList>
    </citation>
    <scope>NUCLEOTIDE SEQUENCE [LARGE SCALE GENOMIC DNA]</scope>
    <source>
        <strain evidence="1 2">HZ10</strain>
    </source>
</reference>
<dbReference type="EMBL" id="NJGU01000011">
    <property type="protein sequence ID" value="OWY27296.1"/>
    <property type="molecule type" value="Genomic_DNA"/>
</dbReference>
<dbReference type="Proteomes" id="UP000197596">
    <property type="component" value="Unassembled WGS sequence"/>
</dbReference>
<name>A0A246WMS9_9BURK</name>
<gene>
    <name evidence="1" type="ORF">CEJ42_19770</name>
</gene>